<dbReference type="EMBL" id="CAJVPG010000044">
    <property type="protein sequence ID" value="CAG8273012.1"/>
    <property type="molecule type" value="Genomic_DNA"/>
</dbReference>
<dbReference type="Proteomes" id="UP001152649">
    <property type="component" value="Unassembled WGS sequence"/>
</dbReference>
<dbReference type="InterPro" id="IPR018392">
    <property type="entry name" value="LysM"/>
</dbReference>
<comment type="caution">
    <text evidence="4">The sequence shown here is derived from an EMBL/GenBank/DDBJ whole genome shotgun (WGS) entry which is preliminary data.</text>
</comment>
<dbReference type="InterPro" id="IPR036779">
    <property type="entry name" value="LysM_dom_sf"/>
</dbReference>
<dbReference type="CDD" id="cd00118">
    <property type="entry name" value="LysM"/>
    <property type="match status" value="2"/>
</dbReference>
<dbReference type="OrthoDB" id="9999863at2759"/>
<name>A0A9W4N6S4_9EURO</name>
<keyword evidence="1" id="KW-0147">Chitin-binding</keyword>
<evidence type="ECO:0000313" key="4">
    <source>
        <dbReference type="EMBL" id="CAG8273012.1"/>
    </source>
</evidence>
<dbReference type="SMART" id="SM00257">
    <property type="entry name" value="LysM"/>
    <property type="match status" value="3"/>
</dbReference>
<evidence type="ECO:0000313" key="5">
    <source>
        <dbReference type="Proteomes" id="UP001152649"/>
    </source>
</evidence>
<dbReference type="PROSITE" id="PS51782">
    <property type="entry name" value="LYSM"/>
    <property type="match status" value="3"/>
</dbReference>
<keyword evidence="2" id="KW-0843">Virulence</keyword>
<keyword evidence="5" id="KW-1185">Reference proteome</keyword>
<evidence type="ECO:0000259" key="3">
    <source>
        <dbReference type="PROSITE" id="PS51782"/>
    </source>
</evidence>
<proteinExistence type="predicted"/>
<accession>A0A9W4N6S4</accession>
<evidence type="ECO:0000256" key="2">
    <source>
        <dbReference type="ARBA" id="ARBA00023026"/>
    </source>
</evidence>
<dbReference type="SUPFAM" id="SSF54106">
    <property type="entry name" value="LysM domain"/>
    <property type="match status" value="1"/>
</dbReference>
<dbReference type="Pfam" id="PF01476">
    <property type="entry name" value="LysM"/>
    <property type="match status" value="1"/>
</dbReference>
<dbReference type="PANTHER" id="PTHR34997">
    <property type="entry name" value="AM15"/>
    <property type="match status" value="1"/>
</dbReference>
<sequence length="455" mass="49784">MITPYKGVPTYAKDNMNGLLSSILAWLGGADMTTGQREFDGFSIYTSSTLEPLDLPIGCQVAMTERIKCDPVLNTMMSARYHGSLDNDTLTESVCDFTCGQNLRGWYESVQLNCAGYNISGTPAEMFGGRIWSAYNETCSKDKSSGKYCNDVIDDFTLVPNTAAMPDNELCSYCYTERLQMMQRTPYSAYDEYYQTVLQAINKRCGLNAPTTILEIPRNTPEKKTDFCVSEKFYTTVDGDTCTSIAKDQSISSAALYMGNQNLILECDSLSSGLKFCLPLTCEKTYSIQSSDNCSDIEYAYSLKERDLRKYNPWISYDCDNLQQASKIYGTNICLSPQGGEHNGNSTGGGVAPITSDGYVYSKVELPSNATLATGTTLNCGKWYEAKAGDSCVGICGQYTITHAVFAMVNLSLDPENCSNSLKAGSTYCVGPTYSWNRTDSETTSTATTISASSI</sequence>
<gene>
    <name evidence="4" type="ORF">PSALAMII_LOCUS1231</name>
</gene>
<feature type="domain" description="LysM" evidence="3">
    <location>
        <begin position="284"/>
        <end position="330"/>
    </location>
</feature>
<dbReference type="GO" id="GO:0008061">
    <property type="term" value="F:chitin binding"/>
    <property type="evidence" value="ECO:0007669"/>
    <property type="project" value="UniProtKB-KW"/>
</dbReference>
<dbReference type="AlphaFoldDB" id="A0A9W4N6S4"/>
<protein>
    <recommendedName>
        <fullName evidence="3">LysM domain-containing protein</fullName>
    </recommendedName>
</protein>
<evidence type="ECO:0000256" key="1">
    <source>
        <dbReference type="ARBA" id="ARBA00022669"/>
    </source>
</evidence>
<feature type="domain" description="LysM" evidence="3">
    <location>
        <begin position="232"/>
        <end position="278"/>
    </location>
</feature>
<dbReference type="PANTHER" id="PTHR34997:SF16">
    <property type="entry name" value="LYSM DOMAIN-CONTAINING PROTEIN"/>
    <property type="match status" value="1"/>
</dbReference>
<organism evidence="4 5">
    <name type="scientific">Penicillium salamii</name>
    <dbReference type="NCBI Taxonomy" id="1612424"/>
    <lineage>
        <taxon>Eukaryota</taxon>
        <taxon>Fungi</taxon>
        <taxon>Dikarya</taxon>
        <taxon>Ascomycota</taxon>
        <taxon>Pezizomycotina</taxon>
        <taxon>Eurotiomycetes</taxon>
        <taxon>Eurotiomycetidae</taxon>
        <taxon>Eurotiales</taxon>
        <taxon>Aspergillaceae</taxon>
        <taxon>Penicillium</taxon>
    </lineage>
</organism>
<dbReference type="InterPro" id="IPR052210">
    <property type="entry name" value="LysM1-like"/>
</dbReference>
<reference evidence="4" key="1">
    <citation type="submission" date="2021-07" db="EMBL/GenBank/DDBJ databases">
        <authorList>
            <person name="Branca A.L. A."/>
        </authorList>
    </citation>
    <scope>NUCLEOTIDE SEQUENCE</scope>
</reference>
<dbReference type="Gene3D" id="3.10.350.10">
    <property type="entry name" value="LysM domain"/>
    <property type="match status" value="3"/>
</dbReference>
<feature type="domain" description="LysM" evidence="3">
    <location>
        <begin position="382"/>
        <end position="430"/>
    </location>
</feature>